<sequence>MEGSHRWPGPPGSNTHGPSNESQAPRPGASFGPPQHQTAHSPQSSLSGLPPPPPPPGAQYAFHQSSHPSHSIAGLANLSQQSPRQPQERERQPPGFPLPGITQATGQPPVPERERAREVEIHIKEEEDRRQREHERQRLEQAPPHQAHAGPPMLHQPVAVGPGRVHGPNGILGNPAIAGPLAQIPLGAPSGPGNVFAGGPVQPAQGPPPGQPMQASLLMPFAPPQQQQQQQMAQGQGQGQGQQPILNDALSYLDQVKVQFAEVPDVYNRFLDIMKDFKSGAIDTPGVIGRVSTLFAGNPELIQGFNTFLPPGYRIECGAGDDPNAIRVTTPMGTTVSSMPQPRPLSRQDGPDGLRPANGTFTPQPGASSSQMMFSPSGRPVGPAVSGQHLSPLEAARQQEQQAMHAQEQRGVNSLQSAVSAAAGVAGMRAGISPRATPLPGQQDAQGQGEAGMEKRGPVEFNHAISYVNKIKNRFAAHPDIYKQFLEILQTYQRESKPIQDVYSQVTRLFNNAPDLLEDFKQFLPESAAQAKAAERARQAAEESVMMSNVRDTSGMYGSPVMSREAHMGTPSHGRGGLPPVGNFAPTPISKDTKKRKPERQGTADSMAGPSGAKVPFAGPAGKRQKQTHAVPKAPTDLPPVSPALIPALPMPLPPTTTTAATHDELAFFDRVKKAISNKGTFNEFLKLCNLFSQDLIDRSTLAHRGRAFIGGHPELMKYFENFLGAEDADLLIENKPRIPTGRVSLSNCRGLGPSYRHLPKRERLKTCSGRDELCNSVLNDEWASHPTWASEDSGFIAHRKNVHEEGLHRIEEERHDYDYNIDACARTIQLLEPLAQQLRRMTEAEQKAFTLPLGLGGQSETIYKRIIMKIYGREKGHTVVTELSASPYQVIPVVLNRLKERLETWKMGQREWEKVWREQTQKMFWRSLDHQAVNNSKGDKRQFQTKSLQSEIATKHEEMRRQEGGAPGTMRRPQLAFVVEDVEVVVDVAFLLLQHVHVTMETEHPRLGPLIREFVPLFFGLDAEVFSAKIREKFGETPPNELVEEAGLVSSGEERDAVMRGRKVGKGNNLLRTALDRGRSSKMGRKEREGSAVSASRASTPDVASNAGGDPEDMTLDPPTEDASETAKSAEKPTMKWYAHPGQGNEAINNNTPIDPNEAQKRDVYRFWANTSIYCFVRMFYTMYERLLKLKLAEAAVAETVKHADKPKPATDLGIIDRHPSDFFPTTTPEQGGPSYYAQVLAKFSDVIKGDLEFSEVEECLRRFYLQSGYPMYAFEKMVLATSRFALLVLANEGKEKSWEIYCAFRRDRVRETTTVAQQMEYRRAVEKGIREGDLYRIDFDQSKQTISFFLTRKDDPAYYDDALSPLDRDNKWRAYIASYSNIDDTDNVPRSALHLPFLLRNARSLGLDPKSSSFPPSPPLQSSDPDGSAGGSAVDGGMGAGGSAAANAAALNERLMNRLLGAKSEENLTFRIEVDRYLAKFAPGTHEGWVEPEGERSGGMDGIRGSEGAREERSEVMRERFLMMNGAMKGLSREEVERRNGRFGDLVEKGTDVDGEDRVDGEAEAMDES</sequence>
<feature type="compositionally biased region" description="Gly residues" evidence="8">
    <location>
        <begin position="1430"/>
        <end position="1444"/>
    </location>
</feature>
<dbReference type="InterPro" id="IPR039774">
    <property type="entry name" value="Sin3-like"/>
</dbReference>
<comment type="subcellular location">
    <subcellularLocation>
        <location evidence="1 7">Nucleus</location>
    </subcellularLocation>
</comment>
<evidence type="ECO:0000256" key="5">
    <source>
        <dbReference type="ARBA" id="ARBA00023163"/>
    </source>
</evidence>
<dbReference type="GO" id="GO:0000122">
    <property type="term" value="P:negative regulation of transcription by RNA polymerase II"/>
    <property type="evidence" value="ECO:0007669"/>
    <property type="project" value="TreeGrafter"/>
</dbReference>
<feature type="region of interest" description="Disordered" evidence="8">
    <location>
        <begin position="1"/>
        <end position="158"/>
    </location>
</feature>
<evidence type="ECO:0000313" key="10">
    <source>
        <dbReference type="EMBL" id="KAK3675804.1"/>
    </source>
</evidence>
<dbReference type="GO" id="GO:0003714">
    <property type="term" value="F:transcription corepressor activity"/>
    <property type="evidence" value="ECO:0007669"/>
    <property type="project" value="InterPro"/>
</dbReference>
<feature type="compositionally biased region" description="Acidic residues" evidence="8">
    <location>
        <begin position="1111"/>
        <end position="1125"/>
    </location>
</feature>
<organism evidence="10 11">
    <name type="scientific">Recurvomyces mirabilis</name>
    <dbReference type="NCBI Taxonomy" id="574656"/>
    <lineage>
        <taxon>Eukaryota</taxon>
        <taxon>Fungi</taxon>
        <taxon>Dikarya</taxon>
        <taxon>Ascomycota</taxon>
        <taxon>Pezizomycotina</taxon>
        <taxon>Dothideomycetes</taxon>
        <taxon>Dothideomycetidae</taxon>
        <taxon>Mycosphaerellales</taxon>
        <taxon>Teratosphaeriaceae</taxon>
        <taxon>Recurvomyces</taxon>
    </lineage>
</organism>
<feature type="region of interest" description="Disordered" evidence="8">
    <location>
        <begin position="1490"/>
        <end position="1514"/>
    </location>
</feature>
<dbReference type="SMART" id="SM00761">
    <property type="entry name" value="HDAC_interact"/>
    <property type="match status" value="1"/>
</dbReference>
<dbReference type="PANTHER" id="PTHR12346">
    <property type="entry name" value="SIN3B-RELATED"/>
    <property type="match status" value="1"/>
</dbReference>
<keyword evidence="6 7" id="KW-0539">Nucleus</keyword>
<gene>
    <name evidence="10" type="primary">SIN3</name>
    <name evidence="10" type="ORF">LTR78_004445</name>
</gene>
<feature type="compositionally biased region" description="Basic and acidic residues" evidence="8">
    <location>
        <begin position="1535"/>
        <end position="1563"/>
    </location>
</feature>
<dbReference type="FunFam" id="1.20.1160.11:FF:000002">
    <property type="entry name" value="Paired amphipathic helix protein SIN3"/>
    <property type="match status" value="1"/>
</dbReference>
<feature type="region of interest" description="Disordered" evidence="8">
    <location>
        <begin position="566"/>
        <end position="639"/>
    </location>
</feature>
<dbReference type="PROSITE" id="PS51477">
    <property type="entry name" value="PAH"/>
    <property type="match status" value="3"/>
</dbReference>
<feature type="compositionally biased region" description="Low complexity" evidence="8">
    <location>
        <begin position="225"/>
        <end position="235"/>
    </location>
</feature>
<feature type="domain" description="Histone deacetylase interacting" evidence="9">
    <location>
        <begin position="748"/>
        <end position="849"/>
    </location>
</feature>
<feature type="compositionally biased region" description="Polar residues" evidence="8">
    <location>
        <begin position="12"/>
        <end position="23"/>
    </location>
</feature>
<dbReference type="GO" id="GO:0033698">
    <property type="term" value="C:Rpd3L complex"/>
    <property type="evidence" value="ECO:0007669"/>
    <property type="project" value="UniProtKB-ARBA"/>
</dbReference>
<feature type="compositionally biased region" description="Polar residues" evidence="8">
    <location>
        <begin position="359"/>
        <end position="374"/>
    </location>
</feature>
<dbReference type="InterPro" id="IPR031693">
    <property type="entry name" value="Sin3_C"/>
</dbReference>
<comment type="caution">
    <text evidence="10">The sequence shown here is derived from an EMBL/GenBank/DDBJ whole genome shotgun (WGS) entry which is preliminary data.</text>
</comment>
<evidence type="ECO:0000256" key="2">
    <source>
        <dbReference type="ARBA" id="ARBA00022491"/>
    </source>
</evidence>
<keyword evidence="11" id="KW-1185">Reference proteome</keyword>
<evidence type="ECO:0000256" key="4">
    <source>
        <dbReference type="ARBA" id="ARBA00023015"/>
    </source>
</evidence>
<feature type="region of interest" description="Disordered" evidence="8">
    <location>
        <begin position="332"/>
        <end position="385"/>
    </location>
</feature>
<dbReference type="FunFam" id="1.20.1160.11:FF:000003">
    <property type="entry name" value="Paired amphipathic helix SIN3-like protein"/>
    <property type="match status" value="1"/>
</dbReference>
<dbReference type="Pfam" id="PF02671">
    <property type="entry name" value="PAH"/>
    <property type="match status" value="3"/>
</dbReference>
<dbReference type="FunFam" id="1.20.1160.11:FF:000001">
    <property type="entry name" value="Paired amphipathic helix protein Sin3"/>
    <property type="match status" value="1"/>
</dbReference>
<proteinExistence type="predicted"/>
<dbReference type="EMBL" id="JAUTXT010000013">
    <property type="protein sequence ID" value="KAK3675804.1"/>
    <property type="molecule type" value="Genomic_DNA"/>
</dbReference>
<dbReference type="Gene3D" id="1.20.1160.11">
    <property type="entry name" value="Paired amphipathic helix"/>
    <property type="match status" value="3"/>
</dbReference>
<evidence type="ECO:0000256" key="6">
    <source>
        <dbReference type="ARBA" id="ARBA00023242"/>
    </source>
</evidence>
<keyword evidence="2" id="KW-0678">Repressor</keyword>
<keyword evidence="4" id="KW-0805">Transcription regulation</keyword>
<feature type="region of interest" description="Disordered" evidence="8">
    <location>
        <begin position="1410"/>
        <end position="1445"/>
    </location>
</feature>
<evidence type="ECO:0000259" key="9">
    <source>
        <dbReference type="SMART" id="SM00761"/>
    </source>
</evidence>
<feature type="compositionally biased region" description="Basic and acidic residues" evidence="8">
    <location>
        <begin position="1075"/>
        <end position="1091"/>
    </location>
</feature>
<dbReference type="Pfam" id="PF16879">
    <property type="entry name" value="Sin3a_C"/>
    <property type="match status" value="1"/>
</dbReference>
<keyword evidence="3" id="KW-0677">Repeat</keyword>
<evidence type="ECO:0000256" key="1">
    <source>
        <dbReference type="ARBA" id="ARBA00004123"/>
    </source>
</evidence>
<name>A0AAE1C2L7_9PEZI</name>
<feature type="compositionally biased region" description="Polar residues" evidence="8">
    <location>
        <begin position="1094"/>
        <end position="1104"/>
    </location>
</feature>
<dbReference type="InterPro" id="IPR013194">
    <property type="entry name" value="HDAC_interact_dom"/>
</dbReference>
<protein>
    <submittedName>
        <fullName evidence="10">Transcriptional regulatory protein sin3</fullName>
    </submittedName>
</protein>
<feature type="region of interest" description="Disordered" evidence="8">
    <location>
        <begin position="193"/>
        <end position="243"/>
    </location>
</feature>
<feature type="compositionally biased region" description="Low complexity" evidence="8">
    <location>
        <begin position="1410"/>
        <end position="1429"/>
    </location>
</feature>
<dbReference type="GO" id="GO:0010628">
    <property type="term" value="P:positive regulation of gene expression"/>
    <property type="evidence" value="ECO:0007669"/>
    <property type="project" value="UniProtKB-ARBA"/>
</dbReference>
<feature type="region of interest" description="Disordered" evidence="8">
    <location>
        <begin position="1055"/>
        <end position="1157"/>
    </location>
</feature>
<evidence type="ECO:0000256" key="3">
    <source>
        <dbReference type="ARBA" id="ARBA00022737"/>
    </source>
</evidence>
<feature type="region of interest" description="Disordered" evidence="8">
    <location>
        <begin position="433"/>
        <end position="453"/>
    </location>
</feature>
<feature type="region of interest" description="Disordered" evidence="8">
    <location>
        <begin position="1535"/>
        <end position="1571"/>
    </location>
</feature>
<dbReference type="Pfam" id="PF08295">
    <property type="entry name" value="Sin3_corepress"/>
    <property type="match status" value="1"/>
</dbReference>
<dbReference type="InterPro" id="IPR003822">
    <property type="entry name" value="PAH"/>
</dbReference>
<dbReference type="SUPFAM" id="SSF47762">
    <property type="entry name" value="PAH2 domain"/>
    <property type="match status" value="3"/>
</dbReference>
<dbReference type="InterPro" id="IPR036600">
    <property type="entry name" value="PAH_sf"/>
</dbReference>
<evidence type="ECO:0000313" key="11">
    <source>
        <dbReference type="Proteomes" id="UP001274830"/>
    </source>
</evidence>
<evidence type="ECO:0000256" key="7">
    <source>
        <dbReference type="PROSITE-ProRule" id="PRU00810"/>
    </source>
</evidence>
<evidence type="ECO:0000256" key="8">
    <source>
        <dbReference type="SAM" id="MobiDB-lite"/>
    </source>
</evidence>
<reference evidence="10" key="1">
    <citation type="submission" date="2023-07" db="EMBL/GenBank/DDBJ databases">
        <title>Black Yeasts Isolated from many extreme environments.</title>
        <authorList>
            <person name="Coleine C."/>
            <person name="Stajich J.E."/>
            <person name="Selbmann L."/>
        </authorList>
    </citation>
    <scope>NUCLEOTIDE SEQUENCE</scope>
    <source>
        <strain evidence="10">CCFEE 5485</strain>
    </source>
</reference>
<dbReference type="Proteomes" id="UP001274830">
    <property type="component" value="Unassembled WGS sequence"/>
</dbReference>
<feature type="compositionally biased region" description="Low complexity" evidence="8">
    <location>
        <begin position="140"/>
        <end position="152"/>
    </location>
</feature>
<dbReference type="PANTHER" id="PTHR12346:SF0">
    <property type="entry name" value="SIN3A, ISOFORM G"/>
    <property type="match status" value="1"/>
</dbReference>
<keyword evidence="5" id="KW-0804">Transcription</keyword>
<feature type="compositionally biased region" description="Basic and acidic residues" evidence="8">
    <location>
        <begin position="111"/>
        <end position="139"/>
    </location>
</feature>
<accession>A0AAE1C2L7</accession>